<evidence type="ECO:0000259" key="1">
    <source>
        <dbReference type="PROSITE" id="PS51462"/>
    </source>
</evidence>
<dbReference type="CDD" id="cd04692">
    <property type="entry name" value="NUDIX_Hydrolase"/>
    <property type="match status" value="1"/>
</dbReference>
<comment type="caution">
    <text evidence="2">The sequence shown here is derived from an EMBL/GenBank/DDBJ whole genome shotgun (WGS) entry which is preliminary data.</text>
</comment>
<dbReference type="InterPro" id="IPR015797">
    <property type="entry name" value="NUDIX_hydrolase-like_dom_sf"/>
</dbReference>
<proteinExistence type="predicted"/>
<gene>
    <name evidence="2" type="ORF">DFR63_1225</name>
</gene>
<organism evidence="2 3">
    <name type="scientific">Jeotgalicoccus halotolerans</name>
    <dbReference type="NCBI Taxonomy" id="157227"/>
    <lineage>
        <taxon>Bacteria</taxon>
        <taxon>Bacillati</taxon>
        <taxon>Bacillota</taxon>
        <taxon>Bacilli</taxon>
        <taxon>Bacillales</taxon>
        <taxon>Staphylococcaceae</taxon>
        <taxon>Jeotgalicoccus</taxon>
    </lineage>
</organism>
<keyword evidence="2" id="KW-0413">Isomerase</keyword>
<dbReference type="InterPro" id="IPR000086">
    <property type="entry name" value="NUDIX_hydrolase_dom"/>
</dbReference>
<keyword evidence="3" id="KW-1185">Reference proteome</keyword>
<evidence type="ECO:0000313" key="3">
    <source>
        <dbReference type="Proteomes" id="UP000257076"/>
    </source>
</evidence>
<dbReference type="RefSeq" id="WP_115885040.1">
    <property type="nucleotide sequence ID" value="NZ_CBCSHX010000002.1"/>
</dbReference>
<dbReference type="Proteomes" id="UP000257076">
    <property type="component" value="Unassembled WGS sequence"/>
</dbReference>
<dbReference type="PROSITE" id="PS51462">
    <property type="entry name" value="NUDIX"/>
    <property type="match status" value="1"/>
</dbReference>
<protein>
    <submittedName>
        <fullName evidence="2">Isopentenyldiphosphate isomerase</fullName>
    </submittedName>
</protein>
<dbReference type="AlphaFoldDB" id="A0A3E0AYT1"/>
<accession>A0A3E0AYT1</accession>
<dbReference type="SUPFAM" id="SSF55811">
    <property type="entry name" value="Nudix"/>
    <property type="match status" value="1"/>
</dbReference>
<reference evidence="2 3" key="1">
    <citation type="submission" date="2018-08" db="EMBL/GenBank/DDBJ databases">
        <title>Genomic Encyclopedia of Type Strains, Phase IV (KMG-IV): sequencing the most valuable type-strain genomes for metagenomic binning, comparative biology and taxonomic classification.</title>
        <authorList>
            <person name="Goeker M."/>
        </authorList>
    </citation>
    <scope>NUCLEOTIDE SEQUENCE [LARGE SCALE GENOMIC DNA]</scope>
    <source>
        <strain evidence="2 3">DSM 17274</strain>
    </source>
</reference>
<feature type="domain" description="Nudix hydrolase" evidence="1">
    <location>
        <begin position="29"/>
        <end position="174"/>
    </location>
</feature>
<name>A0A3E0AYT1_9STAP</name>
<evidence type="ECO:0000313" key="2">
    <source>
        <dbReference type="EMBL" id="REG24913.1"/>
    </source>
</evidence>
<dbReference type="GO" id="GO:0016853">
    <property type="term" value="F:isomerase activity"/>
    <property type="evidence" value="ECO:0007669"/>
    <property type="project" value="UniProtKB-KW"/>
</dbReference>
<dbReference type="OrthoDB" id="9780586at2"/>
<dbReference type="EMBL" id="QUMW01000010">
    <property type="protein sequence ID" value="REG24913.1"/>
    <property type="molecule type" value="Genomic_DNA"/>
</dbReference>
<dbReference type="Gene3D" id="3.90.79.10">
    <property type="entry name" value="Nucleoside Triphosphate Pyrophosphohydrolase"/>
    <property type="match status" value="1"/>
</dbReference>
<sequence length="195" mass="22621">MENELLKIFDSEGTLKGTASRVEVHQKGLWHETFHCWFLSKEDGRIFIHFQLRSPDKKDFANMLDITAAGHLNSDENVKDGVREIKEELGISLTLNDLIYTGAVPDEIIIDDFIDRELCHVFIYKIPENTTPDYVFMDAEVSDIFKIELPVFEKLWSEELYSSNIKDKLISRANFVPHENSYITFVINSIKQYAL</sequence>